<protein>
    <submittedName>
        <fullName evidence="1">Uncharacterized protein</fullName>
    </submittedName>
</protein>
<dbReference type="GeneID" id="68289082"/>
<evidence type="ECO:0000313" key="2">
    <source>
        <dbReference type="Proteomes" id="UP000825890"/>
    </source>
</evidence>
<comment type="caution">
    <text evidence="1">The sequence shown here is derived from an EMBL/GenBank/DDBJ whole genome shotgun (WGS) entry which is preliminary data.</text>
</comment>
<organism evidence="1 2">
    <name type="scientific">Cercospora kikuchii</name>
    <dbReference type="NCBI Taxonomy" id="84275"/>
    <lineage>
        <taxon>Eukaryota</taxon>
        <taxon>Fungi</taxon>
        <taxon>Dikarya</taxon>
        <taxon>Ascomycota</taxon>
        <taxon>Pezizomycotina</taxon>
        <taxon>Dothideomycetes</taxon>
        <taxon>Dothideomycetidae</taxon>
        <taxon>Mycosphaerellales</taxon>
        <taxon>Mycosphaerellaceae</taxon>
        <taxon>Cercospora</taxon>
    </lineage>
</organism>
<name>A0A9P3FF47_9PEZI</name>
<evidence type="ECO:0000313" key="1">
    <source>
        <dbReference type="EMBL" id="GIZ40155.1"/>
    </source>
</evidence>
<dbReference type="OrthoDB" id="3896145at2759"/>
<dbReference type="EMBL" id="BOLY01000002">
    <property type="protein sequence ID" value="GIZ40155.1"/>
    <property type="molecule type" value="Genomic_DNA"/>
</dbReference>
<dbReference type="AlphaFoldDB" id="A0A9P3FF47"/>
<gene>
    <name evidence="1" type="ORF">CKM354_000350700</name>
</gene>
<reference evidence="1 2" key="1">
    <citation type="submission" date="2021-01" db="EMBL/GenBank/DDBJ databases">
        <title>Cercospora kikuchii MAFF 305040 whole genome shotgun sequence.</title>
        <authorList>
            <person name="Kashiwa T."/>
            <person name="Suzuki T."/>
        </authorList>
    </citation>
    <scope>NUCLEOTIDE SEQUENCE [LARGE SCALE GENOMIC DNA]</scope>
    <source>
        <strain evidence="1 2">MAFF 305040</strain>
    </source>
</reference>
<accession>A0A9P3FF47</accession>
<dbReference type="RefSeq" id="XP_044654642.1">
    <property type="nucleotide sequence ID" value="XM_044798707.1"/>
</dbReference>
<keyword evidence="2" id="KW-1185">Reference proteome</keyword>
<dbReference type="Proteomes" id="UP000825890">
    <property type="component" value="Unassembled WGS sequence"/>
</dbReference>
<proteinExistence type="predicted"/>
<sequence length="254" mass="28485">MSDLLSVLECITPHNLSALWEGDIFSVLLQSPFMIRAFEFGAADGGLDCSTRYPETDSYAERWATFVERPPGRGHKVVLFDVKSTVAAEAGRQRYFTFPLQYALAAFYICVAAGDPVYIDVVPNYSQYADSASAERLLEDKSRKIFELYATHSIWHPPSAYGGVDPTSSPYRMPRALLPAALERIRNCALGYGIYQNPWTKVDFPQWQPALTAQTRLALGSDARRSPADPFLRRWITPTEGTPQFTAYTQAMHI</sequence>